<dbReference type="EMBL" id="JADOBI010000002">
    <property type="protein sequence ID" value="MBF7978911.1"/>
    <property type="molecule type" value="Genomic_DNA"/>
</dbReference>
<comment type="caution">
    <text evidence="7">The sequence shown here is derived from an EMBL/GenBank/DDBJ whole genome shotgun (WGS) entry which is preliminary data.</text>
</comment>
<sequence>MMYGVIIVIGVLAGMISGIVGTGSSIMLLPALAYTFGPKTAIPVMAVAAIVGNISRVILWRKDINLKAFFLYAVPGIPAAILGANTLWALPATLSNLLIGLFFLLLIPLRHWARKKTLSLSDGQLALSGALVGFLTGVVFSTGPLTIPVFAGYGLAKGALLSTEAAASFAIYLAKASTFRAIGAMPGSVLLSGLLVGLTLVAGMMIGKKFVVKMSDKTFHRFVDGMLMLAGLSLFWDAVNP</sequence>
<feature type="transmembrane region" description="Helical" evidence="6">
    <location>
        <begin position="7"/>
        <end position="34"/>
    </location>
</feature>
<evidence type="ECO:0000256" key="6">
    <source>
        <dbReference type="RuleBase" id="RU363041"/>
    </source>
</evidence>
<keyword evidence="3 6" id="KW-0812">Transmembrane</keyword>
<accession>A0ABS0E1G1</accession>
<keyword evidence="4 6" id="KW-1133">Transmembrane helix</keyword>
<name>A0ABS0E1G1_9GAMM</name>
<organism evidence="7 8">
    <name type="scientific">Rahnella laticis</name>
    <dbReference type="NCBI Taxonomy" id="2787622"/>
    <lineage>
        <taxon>Bacteria</taxon>
        <taxon>Pseudomonadati</taxon>
        <taxon>Pseudomonadota</taxon>
        <taxon>Gammaproteobacteria</taxon>
        <taxon>Enterobacterales</taxon>
        <taxon>Yersiniaceae</taxon>
        <taxon>Rahnella</taxon>
    </lineage>
</organism>
<reference evidence="7 8" key="1">
    <citation type="submission" date="2020-11" db="EMBL/GenBank/DDBJ databases">
        <title>Taxonomic investigation of Rahnella strains.</title>
        <authorList>
            <person name="Lee S.D."/>
        </authorList>
    </citation>
    <scope>NUCLEOTIDE SEQUENCE [LARGE SCALE GENOMIC DNA]</scope>
    <source>
        <strain evidence="7 8">SAP-17</strain>
    </source>
</reference>
<feature type="transmembrane region" description="Helical" evidence="6">
    <location>
        <begin position="68"/>
        <end position="88"/>
    </location>
</feature>
<comment type="subcellular location">
    <subcellularLocation>
        <location evidence="6">Cell membrane</location>
        <topology evidence="6">Multi-pass membrane protein</topology>
    </subcellularLocation>
    <subcellularLocation>
        <location evidence="1">Membrane</location>
        <topology evidence="1">Multi-pass membrane protein</topology>
    </subcellularLocation>
</comment>
<evidence type="ECO:0000313" key="8">
    <source>
        <dbReference type="Proteomes" id="UP000636811"/>
    </source>
</evidence>
<evidence type="ECO:0000256" key="4">
    <source>
        <dbReference type="ARBA" id="ARBA00022989"/>
    </source>
</evidence>
<dbReference type="PANTHER" id="PTHR43483:SF3">
    <property type="entry name" value="MEMBRANE TRANSPORTER PROTEIN HI_0806-RELATED"/>
    <property type="match status" value="1"/>
</dbReference>
<dbReference type="Proteomes" id="UP000636811">
    <property type="component" value="Unassembled WGS sequence"/>
</dbReference>
<feature type="transmembrane region" description="Helical" evidence="6">
    <location>
        <begin position="94"/>
        <end position="113"/>
    </location>
</feature>
<proteinExistence type="inferred from homology"/>
<feature type="transmembrane region" description="Helical" evidence="6">
    <location>
        <begin position="40"/>
        <end position="59"/>
    </location>
</feature>
<evidence type="ECO:0000313" key="7">
    <source>
        <dbReference type="EMBL" id="MBF7978911.1"/>
    </source>
</evidence>
<evidence type="ECO:0000256" key="5">
    <source>
        <dbReference type="ARBA" id="ARBA00023136"/>
    </source>
</evidence>
<keyword evidence="5 6" id="KW-0472">Membrane</keyword>
<dbReference type="InterPro" id="IPR002781">
    <property type="entry name" value="TM_pro_TauE-like"/>
</dbReference>
<evidence type="ECO:0000256" key="3">
    <source>
        <dbReference type="ARBA" id="ARBA00022692"/>
    </source>
</evidence>
<comment type="similarity">
    <text evidence="2 6">Belongs to the 4-toluene sulfonate uptake permease (TSUP) (TC 2.A.102) family.</text>
</comment>
<evidence type="ECO:0000256" key="1">
    <source>
        <dbReference type="ARBA" id="ARBA00004141"/>
    </source>
</evidence>
<evidence type="ECO:0000256" key="2">
    <source>
        <dbReference type="ARBA" id="ARBA00009142"/>
    </source>
</evidence>
<gene>
    <name evidence="7" type="ORF">IV433_05735</name>
</gene>
<dbReference type="PANTHER" id="PTHR43483">
    <property type="entry name" value="MEMBRANE TRANSPORTER PROTEIN HI_0806-RELATED"/>
    <property type="match status" value="1"/>
</dbReference>
<feature type="transmembrane region" description="Helical" evidence="6">
    <location>
        <begin position="125"/>
        <end position="147"/>
    </location>
</feature>
<protein>
    <recommendedName>
        <fullName evidence="6">Probable membrane transporter protein</fullName>
    </recommendedName>
</protein>
<dbReference type="Pfam" id="PF01925">
    <property type="entry name" value="TauE"/>
    <property type="match status" value="1"/>
</dbReference>
<keyword evidence="6" id="KW-1003">Cell membrane</keyword>
<feature type="transmembrane region" description="Helical" evidence="6">
    <location>
        <begin position="186"/>
        <end position="207"/>
    </location>
</feature>
<keyword evidence="8" id="KW-1185">Reference proteome</keyword>